<feature type="domain" description="DUF6537" evidence="3">
    <location>
        <begin position="256"/>
        <end position="465"/>
    </location>
</feature>
<protein>
    <submittedName>
        <fullName evidence="4">Uncharacterized protein</fullName>
    </submittedName>
</protein>
<gene>
    <name evidence="4" type="ORF">DK847_06315</name>
</gene>
<dbReference type="RefSeq" id="WP_111196940.1">
    <property type="nucleotide sequence ID" value="NZ_QKVK01000002.1"/>
</dbReference>
<accession>A0A2W2ARR7</accession>
<dbReference type="EMBL" id="QKVK01000002">
    <property type="protein sequence ID" value="PZF78035.1"/>
    <property type="molecule type" value="Genomic_DNA"/>
</dbReference>
<dbReference type="SUPFAM" id="SSF53323">
    <property type="entry name" value="Pyruvate-ferredoxin oxidoreductase, PFOR, domain III"/>
    <property type="match status" value="1"/>
</dbReference>
<dbReference type="GO" id="GO:0016903">
    <property type="term" value="F:oxidoreductase activity, acting on the aldehyde or oxo group of donors"/>
    <property type="evidence" value="ECO:0007669"/>
    <property type="project" value="InterPro"/>
</dbReference>
<organism evidence="4 5">
    <name type="scientific">Aestuariivirga litoralis</name>
    <dbReference type="NCBI Taxonomy" id="2650924"/>
    <lineage>
        <taxon>Bacteria</taxon>
        <taxon>Pseudomonadati</taxon>
        <taxon>Pseudomonadota</taxon>
        <taxon>Alphaproteobacteria</taxon>
        <taxon>Hyphomicrobiales</taxon>
        <taxon>Aestuariivirgaceae</taxon>
        <taxon>Aestuariivirga</taxon>
    </lineage>
</organism>
<dbReference type="Proteomes" id="UP000248795">
    <property type="component" value="Unassembled WGS sequence"/>
</dbReference>
<proteinExistence type="predicted"/>
<feature type="domain" description="Pyruvate/ketoisovalerate oxidoreductase catalytic" evidence="2">
    <location>
        <begin position="20"/>
        <end position="206"/>
    </location>
</feature>
<sequence length="507" mass="54786">MFDASIPRDKPLSIAILAMGGQGGGVLSDWIVAVAEANGWYAQSTSVPGVAQRTGATLYYIEMLPPKDGHAPVLALMPTPGDVDVVIAAELMEAGRSILRGLVTPDRTLLITSTHRAYAVAEKEKPGESIADPQAVDAASRIAARRVIAFDKDEAARESGTVISAPLFGALAGSGALPFDRASFEAVISEGGRGVKASLKGFAEGFARATANELPEARIANRKAVGIPETLGALDLDQRLARVRALPGSAQVAALAGLKRCIDYQDHAYGDEYLARLEALTILDARNGGAAQDFAFTAAAAKHVANAMAYDDVIGVADLKIRSARFARIASEMKAGEDPLQLTEFVHPRGEEVVSLLPAGWGRKVSASPAWMARIDRWVNRDRRIRTHSIRGFLQFSMIAGLRRWRRKLLRHDHEMRHMQVWLDLATRTLPKNYDLARAILATHRLIKGYSDTHARGLSKFDRVLSAVPQLEARTDGGAWIDRLISAALKDENGDALDGALKTVREL</sequence>
<comment type="caution">
    <text evidence="4">The sequence shown here is derived from an EMBL/GenBank/DDBJ whole genome shotgun (WGS) entry which is preliminary data.</text>
</comment>
<dbReference type="Gene3D" id="3.40.920.10">
    <property type="entry name" value="Pyruvate-ferredoxin oxidoreductase, PFOR, domain III"/>
    <property type="match status" value="1"/>
</dbReference>
<dbReference type="PANTHER" id="PTHR43854">
    <property type="entry name" value="INDOLEPYRUVATE OXIDOREDUCTASE SUBUNIT IORB"/>
    <property type="match status" value="1"/>
</dbReference>
<dbReference type="PANTHER" id="PTHR43854:SF1">
    <property type="entry name" value="INDOLEPYRUVATE OXIDOREDUCTASE SUBUNIT IORB"/>
    <property type="match status" value="1"/>
</dbReference>
<dbReference type="InterPro" id="IPR019752">
    <property type="entry name" value="Pyrv/ketoisovalerate_OxRed_cat"/>
</dbReference>
<evidence type="ECO:0000259" key="2">
    <source>
        <dbReference type="Pfam" id="PF01558"/>
    </source>
</evidence>
<dbReference type="AlphaFoldDB" id="A0A2W2ARR7"/>
<evidence type="ECO:0000313" key="5">
    <source>
        <dbReference type="Proteomes" id="UP000248795"/>
    </source>
</evidence>
<name>A0A2W2ARR7_9HYPH</name>
<evidence type="ECO:0000313" key="4">
    <source>
        <dbReference type="EMBL" id="PZF78035.1"/>
    </source>
</evidence>
<dbReference type="InterPro" id="IPR002869">
    <property type="entry name" value="Pyrv_flavodox_OxRed_cen"/>
</dbReference>
<dbReference type="InterPro" id="IPR046667">
    <property type="entry name" value="DUF6537"/>
</dbReference>
<dbReference type="InterPro" id="IPR052198">
    <property type="entry name" value="IorB_Oxidoreductase"/>
</dbReference>
<reference evidence="5" key="1">
    <citation type="submission" date="2018-06" db="EMBL/GenBank/DDBJ databases">
        <title>Aestuariibacter litoralis strain KCTC 52945T.</title>
        <authorList>
            <person name="Li X."/>
            <person name="Salam N."/>
            <person name="Li J.-L."/>
            <person name="Chen Y.-M."/>
            <person name="Yang Z.-W."/>
            <person name="Zhang L.-Y."/>
            <person name="Han M.-X."/>
            <person name="Xiao M."/>
            <person name="Li W.-J."/>
        </authorList>
    </citation>
    <scope>NUCLEOTIDE SEQUENCE [LARGE SCALE GENOMIC DNA]</scope>
    <source>
        <strain evidence="5">KCTC 52945</strain>
    </source>
</reference>
<evidence type="ECO:0000259" key="3">
    <source>
        <dbReference type="Pfam" id="PF20169"/>
    </source>
</evidence>
<evidence type="ECO:0000256" key="1">
    <source>
        <dbReference type="ARBA" id="ARBA00023002"/>
    </source>
</evidence>
<keyword evidence="5" id="KW-1185">Reference proteome</keyword>
<keyword evidence="1" id="KW-0560">Oxidoreductase</keyword>
<dbReference type="Pfam" id="PF20169">
    <property type="entry name" value="DUF6537"/>
    <property type="match status" value="1"/>
</dbReference>
<dbReference type="Pfam" id="PF01558">
    <property type="entry name" value="POR"/>
    <property type="match status" value="1"/>
</dbReference>
<dbReference type="NCBIfam" id="NF006179">
    <property type="entry name" value="PRK08312.1"/>
    <property type="match status" value="1"/>
</dbReference>